<evidence type="ECO:0000256" key="1">
    <source>
        <dbReference type="SAM" id="MobiDB-lite"/>
    </source>
</evidence>
<accession>Q0MYV9</accession>
<feature type="non-terminal residue" evidence="2">
    <location>
        <position position="176"/>
    </location>
</feature>
<name>Q0MYV9_EMIHU</name>
<reference evidence="2" key="1">
    <citation type="journal article" date="2006" name="Appl. Environ. Microbiol.">
        <title>cDNA microarrays as a tool for identification of biomineralization proteins in the coccolithophorid Emiliania huxleyi (Haptophyta).</title>
        <authorList>
            <person name="Quinn P."/>
            <person name="Bowers R.M."/>
            <person name="Zhang X."/>
            <person name="Wahlund T.M."/>
            <person name="Fanelli M.A."/>
            <person name="Olszova D."/>
            <person name="Read B.A."/>
        </authorList>
    </citation>
    <scope>NUCLEOTIDE SEQUENCE</scope>
</reference>
<feature type="compositionally biased region" description="Basic and acidic residues" evidence="1">
    <location>
        <begin position="68"/>
        <end position="79"/>
    </location>
</feature>
<protein>
    <submittedName>
        <fullName evidence="2">Putative phosphatidylglycerophosphatase</fullName>
    </submittedName>
</protein>
<dbReference type="AlphaFoldDB" id="Q0MYV9"/>
<organism evidence="2">
    <name type="scientific">Emiliania huxleyi</name>
    <name type="common">Coccolithophore</name>
    <name type="synonym">Pontosphaera huxleyi</name>
    <dbReference type="NCBI Taxonomy" id="2903"/>
    <lineage>
        <taxon>Eukaryota</taxon>
        <taxon>Haptista</taxon>
        <taxon>Haptophyta</taxon>
        <taxon>Prymnesiophyceae</taxon>
        <taxon>Isochrysidales</taxon>
        <taxon>Noelaerhabdaceae</taxon>
        <taxon>Emiliania</taxon>
    </lineage>
</organism>
<sequence>MGGGAVQGVAAARDDACAAVGRRTPQAGRGCASWLPRLAESFSRHGRDRAVLPAAPAAGQVPRHRPRDRGASRDDGMHDRDAVRRLLLHPVDQLLRRREPVAQPRLQHGVGHLARAPQLGRLVARRRLAQPVREPPHGRRARDAPHRKDLRLLLHRLLPLVLPARLLPDPVRLADR</sequence>
<dbReference type="EMBL" id="DQ658325">
    <property type="protein sequence ID" value="ABI13174.1"/>
    <property type="molecule type" value="mRNA"/>
</dbReference>
<proteinExistence type="evidence at transcript level"/>
<evidence type="ECO:0000313" key="2">
    <source>
        <dbReference type="EMBL" id="ABI13174.1"/>
    </source>
</evidence>
<feature type="region of interest" description="Disordered" evidence="1">
    <location>
        <begin position="54"/>
        <end position="79"/>
    </location>
</feature>